<accession>A0A238Y712</accession>
<organism evidence="1 2">
    <name type="scientific">Desulfurobacterium atlanticum</name>
    <dbReference type="NCBI Taxonomy" id="240169"/>
    <lineage>
        <taxon>Bacteria</taxon>
        <taxon>Pseudomonadati</taxon>
        <taxon>Aquificota</taxon>
        <taxon>Aquificia</taxon>
        <taxon>Desulfurobacteriales</taxon>
        <taxon>Desulfurobacteriaceae</taxon>
        <taxon>Desulfurobacterium</taxon>
    </lineage>
</organism>
<dbReference type="InterPro" id="IPR041492">
    <property type="entry name" value="HAD_2"/>
</dbReference>
<gene>
    <name evidence="1" type="ORF">SAMN06265340_102173</name>
</gene>
<name>A0A238Y712_9BACT</name>
<dbReference type="SFLD" id="SFLDG01129">
    <property type="entry name" value="C1.5:_HAD__Beta-PGM__Phosphata"/>
    <property type="match status" value="1"/>
</dbReference>
<dbReference type="RefSeq" id="WP_089322516.1">
    <property type="nucleotide sequence ID" value="NZ_FZOB01000002.1"/>
</dbReference>
<dbReference type="AlphaFoldDB" id="A0A238Y712"/>
<dbReference type="InterPro" id="IPR023214">
    <property type="entry name" value="HAD_sf"/>
</dbReference>
<protein>
    <submittedName>
        <fullName evidence="1">Phosphoglycolate phosphatase</fullName>
    </submittedName>
</protein>
<dbReference type="GO" id="GO:0005829">
    <property type="term" value="C:cytosol"/>
    <property type="evidence" value="ECO:0007669"/>
    <property type="project" value="TreeGrafter"/>
</dbReference>
<dbReference type="SUPFAM" id="SSF56784">
    <property type="entry name" value="HAD-like"/>
    <property type="match status" value="1"/>
</dbReference>
<sequence length="204" mass="23707">MIAVVFDFDGTMVDTYDTVIDAYNQLAPFFRISRIENRNILREYSFSEFIKEYRIASYKVFPLILTLRFLINQSKKGGSFTVLPDVKEILFKLREKGYSLGIVSTNSFSFIRTVLEREGIYQIFSFVKTSPFLSRKWRILKTLKERFDQVYYVGDEGRDVVAAKKAGVVSVAVTWGFNTEENLLRYNPNFIVRKPADILSIINL</sequence>
<dbReference type="OrthoDB" id="9807630at2"/>
<keyword evidence="2" id="KW-1185">Reference proteome</keyword>
<dbReference type="Proteomes" id="UP000198405">
    <property type="component" value="Unassembled WGS sequence"/>
</dbReference>
<dbReference type="Pfam" id="PF13419">
    <property type="entry name" value="HAD_2"/>
    <property type="match status" value="1"/>
</dbReference>
<dbReference type="InterPro" id="IPR036412">
    <property type="entry name" value="HAD-like_sf"/>
</dbReference>
<reference evidence="2" key="1">
    <citation type="submission" date="2017-06" db="EMBL/GenBank/DDBJ databases">
        <authorList>
            <person name="Varghese N."/>
            <person name="Submissions S."/>
        </authorList>
    </citation>
    <scope>NUCLEOTIDE SEQUENCE [LARGE SCALE GENOMIC DNA]</scope>
    <source>
        <strain evidence="2">DSM 15668</strain>
    </source>
</reference>
<dbReference type="Gene3D" id="1.10.150.240">
    <property type="entry name" value="Putative phosphatase, domain 2"/>
    <property type="match status" value="1"/>
</dbReference>
<dbReference type="InterPro" id="IPR023198">
    <property type="entry name" value="PGP-like_dom2"/>
</dbReference>
<dbReference type="InterPro" id="IPR006439">
    <property type="entry name" value="HAD-SF_hydro_IA"/>
</dbReference>
<dbReference type="GO" id="GO:0006281">
    <property type="term" value="P:DNA repair"/>
    <property type="evidence" value="ECO:0007669"/>
    <property type="project" value="TreeGrafter"/>
</dbReference>
<dbReference type="SFLD" id="SFLDS00003">
    <property type="entry name" value="Haloacid_Dehalogenase"/>
    <property type="match status" value="1"/>
</dbReference>
<evidence type="ECO:0000313" key="1">
    <source>
        <dbReference type="EMBL" id="SNR66897.1"/>
    </source>
</evidence>
<dbReference type="GO" id="GO:0008967">
    <property type="term" value="F:phosphoglycolate phosphatase activity"/>
    <property type="evidence" value="ECO:0007669"/>
    <property type="project" value="TreeGrafter"/>
</dbReference>
<dbReference type="NCBIfam" id="TIGR01549">
    <property type="entry name" value="HAD-SF-IA-v1"/>
    <property type="match status" value="1"/>
</dbReference>
<evidence type="ECO:0000313" key="2">
    <source>
        <dbReference type="Proteomes" id="UP000198405"/>
    </source>
</evidence>
<proteinExistence type="predicted"/>
<dbReference type="PANTHER" id="PTHR43434:SF13">
    <property type="entry name" value="PHOSPHOGLYCOLATE PHOSPHATASE"/>
    <property type="match status" value="1"/>
</dbReference>
<dbReference type="Gene3D" id="3.40.50.1000">
    <property type="entry name" value="HAD superfamily/HAD-like"/>
    <property type="match status" value="1"/>
</dbReference>
<dbReference type="InterPro" id="IPR050155">
    <property type="entry name" value="HAD-like_hydrolase_sf"/>
</dbReference>
<dbReference type="EMBL" id="FZOB01000002">
    <property type="protein sequence ID" value="SNR66897.1"/>
    <property type="molecule type" value="Genomic_DNA"/>
</dbReference>
<dbReference type="PANTHER" id="PTHR43434">
    <property type="entry name" value="PHOSPHOGLYCOLATE PHOSPHATASE"/>
    <property type="match status" value="1"/>
</dbReference>